<keyword evidence="1" id="KW-0677">Repeat</keyword>
<name>A0A9N9IZQ0_9GLOM</name>
<keyword evidence="5" id="KW-1185">Reference proteome</keyword>
<sequence length="422" mass="49722">FTSKLNISTQLNSSFPAVIEMIRPKNARLFQPKNRTIITNTLMERSQLYFEQSEYNLAKKDLDILLQWDSDNFEGIILRGRIFYKINQYRAAISNYNRAIALDPKNEYAYNLRALARKSIGDFDQAIEDSDYALKLNPRKGYSYRFRSMILQEMEQFEAALDYIYAADTIENHEIEHIYQMIDIYSDTYQYWKAIDLLSDIIDFYKKEIEDGDMYYVEALIQRGVIYSFLQNEEENAFEDFRVVLDIDPKNDLALSHRGSLYARLRNFEMAMKDINAAIEIKPNAYRYQNRAYIYYKMGNYDLAVRDLDTSEGFYSEYSILNQRMIRSRTFLFRGMIYHKLGEYEKSLKNLDEAITILHDDAIIILLVERASVYVSTNRLEDALNDLKKAFIIEPKNVYMSKALAKGIKLYGTIYKLHSQST</sequence>
<dbReference type="Proteomes" id="UP000789342">
    <property type="component" value="Unassembled WGS sequence"/>
</dbReference>
<feature type="repeat" description="TPR" evidence="3">
    <location>
        <begin position="107"/>
        <end position="140"/>
    </location>
</feature>
<dbReference type="SMART" id="SM00028">
    <property type="entry name" value="TPR"/>
    <property type="match status" value="8"/>
</dbReference>
<comment type="caution">
    <text evidence="4">The sequence shown here is derived from an EMBL/GenBank/DDBJ whole genome shotgun (WGS) entry which is preliminary data.</text>
</comment>
<evidence type="ECO:0000256" key="1">
    <source>
        <dbReference type="ARBA" id="ARBA00022737"/>
    </source>
</evidence>
<evidence type="ECO:0000256" key="3">
    <source>
        <dbReference type="PROSITE-ProRule" id="PRU00339"/>
    </source>
</evidence>
<dbReference type="Pfam" id="PF13181">
    <property type="entry name" value="TPR_8"/>
    <property type="match status" value="3"/>
</dbReference>
<accession>A0A9N9IZQ0</accession>
<reference evidence="4" key="1">
    <citation type="submission" date="2021-06" db="EMBL/GenBank/DDBJ databases">
        <authorList>
            <person name="Kallberg Y."/>
            <person name="Tangrot J."/>
            <person name="Rosling A."/>
        </authorList>
    </citation>
    <scope>NUCLEOTIDE SEQUENCE</scope>
    <source>
        <strain evidence="4">CL551</strain>
    </source>
</reference>
<feature type="repeat" description="TPR" evidence="3">
    <location>
        <begin position="328"/>
        <end position="361"/>
    </location>
</feature>
<protein>
    <submittedName>
        <fullName evidence="4">641_t:CDS:1</fullName>
    </submittedName>
</protein>
<evidence type="ECO:0000313" key="4">
    <source>
        <dbReference type="EMBL" id="CAG8758573.1"/>
    </source>
</evidence>
<dbReference type="PANTHER" id="PTHR44858:SF1">
    <property type="entry name" value="UDP-N-ACETYLGLUCOSAMINE--PEPTIDE N-ACETYLGLUCOSAMINYLTRANSFERASE SPINDLY-RELATED"/>
    <property type="match status" value="1"/>
</dbReference>
<dbReference type="Gene3D" id="1.25.40.10">
    <property type="entry name" value="Tetratricopeptide repeat domain"/>
    <property type="match status" value="4"/>
</dbReference>
<dbReference type="InterPro" id="IPR050498">
    <property type="entry name" value="Ycf3"/>
</dbReference>
<evidence type="ECO:0000256" key="2">
    <source>
        <dbReference type="ARBA" id="ARBA00022803"/>
    </source>
</evidence>
<dbReference type="InterPro" id="IPR011990">
    <property type="entry name" value="TPR-like_helical_dom_sf"/>
</dbReference>
<dbReference type="Pfam" id="PF13414">
    <property type="entry name" value="TPR_11"/>
    <property type="match status" value="1"/>
</dbReference>
<dbReference type="PROSITE" id="PS50005">
    <property type="entry name" value="TPR"/>
    <property type="match status" value="5"/>
</dbReference>
<evidence type="ECO:0000313" key="5">
    <source>
        <dbReference type="Proteomes" id="UP000789342"/>
    </source>
</evidence>
<keyword evidence="2 3" id="KW-0802">TPR repeat</keyword>
<dbReference type="OrthoDB" id="2314162at2759"/>
<feature type="repeat" description="TPR" evidence="3">
    <location>
        <begin position="73"/>
        <end position="106"/>
    </location>
</feature>
<proteinExistence type="predicted"/>
<organism evidence="4 5">
    <name type="scientific">Acaulospora morrowiae</name>
    <dbReference type="NCBI Taxonomy" id="94023"/>
    <lineage>
        <taxon>Eukaryota</taxon>
        <taxon>Fungi</taxon>
        <taxon>Fungi incertae sedis</taxon>
        <taxon>Mucoromycota</taxon>
        <taxon>Glomeromycotina</taxon>
        <taxon>Glomeromycetes</taxon>
        <taxon>Diversisporales</taxon>
        <taxon>Acaulosporaceae</taxon>
        <taxon>Acaulospora</taxon>
    </lineage>
</organism>
<dbReference type="EMBL" id="CAJVPV010039517">
    <property type="protein sequence ID" value="CAG8758573.1"/>
    <property type="molecule type" value="Genomic_DNA"/>
</dbReference>
<dbReference type="SUPFAM" id="SSF48452">
    <property type="entry name" value="TPR-like"/>
    <property type="match status" value="2"/>
</dbReference>
<dbReference type="AlphaFoldDB" id="A0A9N9IZQ0"/>
<dbReference type="InterPro" id="IPR019734">
    <property type="entry name" value="TPR_rpt"/>
</dbReference>
<dbReference type="PANTHER" id="PTHR44858">
    <property type="entry name" value="TETRATRICOPEPTIDE REPEAT PROTEIN 6"/>
    <property type="match status" value="1"/>
</dbReference>
<gene>
    <name evidence="4" type="ORF">AMORRO_LOCUS15763</name>
</gene>
<feature type="repeat" description="TPR" evidence="3">
    <location>
        <begin position="252"/>
        <end position="285"/>
    </location>
</feature>
<feature type="repeat" description="TPR" evidence="3">
    <location>
        <begin position="364"/>
        <end position="397"/>
    </location>
</feature>
<feature type="non-terminal residue" evidence="4">
    <location>
        <position position="1"/>
    </location>
</feature>
<feature type="non-terminal residue" evidence="4">
    <location>
        <position position="422"/>
    </location>
</feature>